<reference evidence="2" key="2">
    <citation type="submission" date="2020-06" db="EMBL/GenBank/DDBJ databases">
        <title>Helianthus annuus Genome sequencing and assembly Release 2.</title>
        <authorList>
            <person name="Gouzy J."/>
            <person name="Langlade N."/>
            <person name="Munos S."/>
        </authorList>
    </citation>
    <scope>NUCLEOTIDE SEQUENCE</scope>
    <source>
        <tissue evidence="2">Leaves</tissue>
    </source>
</reference>
<dbReference type="SUPFAM" id="SSF140990">
    <property type="entry name" value="FtsH protease domain-like"/>
    <property type="match status" value="1"/>
</dbReference>
<dbReference type="InterPro" id="IPR000642">
    <property type="entry name" value="Peptidase_M41"/>
</dbReference>
<dbReference type="GO" id="GO:0004176">
    <property type="term" value="F:ATP-dependent peptidase activity"/>
    <property type="evidence" value="ECO:0007669"/>
    <property type="project" value="InterPro"/>
</dbReference>
<comment type="caution">
    <text evidence="2">The sequence shown here is derived from an EMBL/GenBank/DDBJ whole genome shotgun (WGS) entry which is preliminary data.</text>
</comment>
<dbReference type="Gene3D" id="1.20.58.760">
    <property type="entry name" value="Peptidase M41"/>
    <property type="match status" value="1"/>
</dbReference>
<dbReference type="PANTHER" id="PTHR23076:SF37">
    <property type="entry name" value="ATP-DEPENDENT ZINC METALLOPROTEASE FTSH 4, MITOCHONDRIAL"/>
    <property type="match status" value="1"/>
</dbReference>
<reference evidence="2" key="1">
    <citation type="journal article" date="2017" name="Nature">
        <title>The sunflower genome provides insights into oil metabolism, flowering and Asterid evolution.</title>
        <authorList>
            <person name="Badouin H."/>
            <person name="Gouzy J."/>
            <person name="Grassa C.J."/>
            <person name="Murat F."/>
            <person name="Staton S.E."/>
            <person name="Cottret L."/>
            <person name="Lelandais-Briere C."/>
            <person name="Owens G.L."/>
            <person name="Carrere S."/>
            <person name="Mayjonade B."/>
            <person name="Legrand L."/>
            <person name="Gill N."/>
            <person name="Kane N.C."/>
            <person name="Bowers J.E."/>
            <person name="Hubner S."/>
            <person name="Bellec A."/>
            <person name="Berard A."/>
            <person name="Berges H."/>
            <person name="Blanchet N."/>
            <person name="Boniface M.C."/>
            <person name="Brunel D."/>
            <person name="Catrice O."/>
            <person name="Chaidir N."/>
            <person name="Claudel C."/>
            <person name="Donnadieu C."/>
            <person name="Faraut T."/>
            <person name="Fievet G."/>
            <person name="Helmstetter N."/>
            <person name="King M."/>
            <person name="Knapp S.J."/>
            <person name="Lai Z."/>
            <person name="Le Paslier M.C."/>
            <person name="Lippi Y."/>
            <person name="Lorenzon L."/>
            <person name="Mandel J.R."/>
            <person name="Marage G."/>
            <person name="Marchand G."/>
            <person name="Marquand E."/>
            <person name="Bret-Mestries E."/>
            <person name="Morien E."/>
            <person name="Nambeesan S."/>
            <person name="Nguyen T."/>
            <person name="Pegot-Espagnet P."/>
            <person name="Pouilly N."/>
            <person name="Raftis F."/>
            <person name="Sallet E."/>
            <person name="Schiex T."/>
            <person name="Thomas J."/>
            <person name="Vandecasteele C."/>
            <person name="Vares D."/>
            <person name="Vear F."/>
            <person name="Vautrin S."/>
            <person name="Crespi M."/>
            <person name="Mangin B."/>
            <person name="Burke J.M."/>
            <person name="Salse J."/>
            <person name="Munos S."/>
            <person name="Vincourt P."/>
            <person name="Rieseberg L.H."/>
            <person name="Langlade N.B."/>
        </authorList>
    </citation>
    <scope>NUCLEOTIDE SEQUENCE</scope>
    <source>
        <tissue evidence="2">Leaves</tissue>
    </source>
</reference>
<dbReference type="InterPro" id="IPR037219">
    <property type="entry name" value="Peptidase_M41-like"/>
</dbReference>
<name>A0A9K3IYY2_HELAN</name>
<protein>
    <submittedName>
        <fullName evidence="2">Peptidase M41</fullName>
    </submittedName>
</protein>
<dbReference type="EMBL" id="MNCJ02000320">
    <property type="protein sequence ID" value="KAF5805306.1"/>
    <property type="molecule type" value="Genomic_DNA"/>
</dbReference>
<evidence type="ECO:0000313" key="3">
    <source>
        <dbReference type="Proteomes" id="UP000215914"/>
    </source>
</evidence>
<dbReference type="Gramene" id="mRNA:HanXRQr2_Chr05g0207751">
    <property type="protein sequence ID" value="CDS:HanXRQr2_Chr05g0207751.1"/>
    <property type="gene ID" value="HanXRQr2_Chr05g0207751"/>
</dbReference>
<dbReference type="Proteomes" id="UP000215914">
    <property type="component" value="Unassembled WGS sequence"/>
</dbReference>
<evidence type="ECO:0000313" key="2">
    <source>
        <dbReference type="EMBL" id="KAF5805306.1"/>
    </source>
</evidence>
<accession>A0A9K3IYY2</accession>
<feature type="domain" description="Peptidase M41" evidence="1">
    <location>
        <begin position="85"/>
        <end position="183"/>
    </location>
</feature>
<dbReference type="GO" id="GO:0006508">
    <property type="term" value="P:proteolysis"/>
    <property type="evidence" value="ECO:0007669"/>
    <property type="project" value="InterPro"/>
</dbReference>
<dbReference type="GO" id="GO:0004222">
    <property type="term" value="F:metalloendopeptidase activity"/>
    <property type="evidence" value="ECO:0007669"/>
    <property type="project" value="InterPro"/>
</dbReference>
<dbReference type="AlphaFoldDB" id="A0A9K3IYY2"/>
<sequence length="218" mass="24425">MLGCGNWTGMALFFVRSVKQQLQVTRFTSAPFVCKRNGWVPKKVEILVWHASLNHILTRCTLARRNISVSSEFCPMMDSEHKSAVISDDVHKLTAYHESGHTPCLFILMGAHTVHKATTVPHAMVFVVVTQLCKKDETRVSRKETLARLDVCMGGRVAEELIFGEDEVTSGASSESAVATSCSTEITIYTECFLGKGNLHRMLMCLQRSYRQCFLCCR</sequence>
<organism evidence="2 3">
    <name type="scientific">Helianthus annuus</name>
    <name type="common">Common sunflower</name>
    <dbReference type="NCBI Taxonomy" id="4232"/>
    <lineage>
        <taxon>Eukaryota</taxon>
        <taxon>Viridiplantae</taxon>
        <taxon>Streptophyta</taxon>
        <taxon>Embryophyta</taxon>
        <taxon>Tracheophyta</taxon>
        <taxon>Spermatophyta</taxon>
        <taxon>Magnoliopsida</taxon>
        <taxon>eudicotyledons</taxon>
        <taxon>Gunneridae</taxon>
        <taxon>Pentapetalae</taxon>
        <taxon>asterids</taxon>
        <taxon>campanulids</taxon>
        <taxon>Asterales</taxon>
        <taxon>Asteraceae</taxon>
        <taxon>Asteroideae</taxon>
        <taxon>Heliantheae alliance</taxon>
        <taxon>Heliantheae</taxon>
        <taxon>Helianthus</taxon>
    </lineage>
</organism>
<dbReference type="PANTHER" id="PTHR23076">
    <property type="entry name" value="METALLOPROTEASE M41 FTSH"/>
    <property type="match status" value="1"/>
</dbReference>
<dbReference type="GO" id="GO:0005524">
    <property type="term" value="F:ATP binding"/>
    <property type="evidence" value="ECO:0007669"/>
    <property type="project" value="InterPro"/>
</dbReference>
<proteinExistence type="predicted"/>
<keyword evidence="3" id="KW-1185">Reference proteome</keyword>
<evidence type="ECO:0000259" key="1">
    <source>
        <dbReference type="Pfam" id="PF01434"/>
    </source>
</evidence>
<dbReference type="Pfam" id="PF01434">
    <property type="entry name" value="Peptidase_M41"/>
    <property type="match status" value="1"/>
</dbReference>
<gene>
    <name evidence="2" type="ORF">HanXRQr2_Chr05g0207751</name>
</gene>